<organism evidence="4">
    <name type="scientific">Naegleria gruberi</name>
    <name type="common">Amoeba</name>
    <dbReference type="NCBI Taxonomy" id="5762"/>
    <lineage>
        <taxon>Eukaryota</taxon>
        <taxon>Discoba</taxon>
        <taxon>Heterolobosea</taxon>
        <taxon>Tetramitia</taxon>
        <taxon>Eutetramitia</taxon>
        <taxon>Vahlkampfiidae</taxon>
        <taxon>Naegleria</taxon>
    </lineage>
</organism>
<dbReference type="KEGG" id="ngr:NAEGRDRAFT_69372"/>
<keyword evidence="2" id="KW-0732">Signal</keyword>
<dbReference type="RefSeq" id="XP_002675421.1">
    <property type="nucleotide sequence ID" value="XM_002675375.1"/>
</dbReference>
<keyword evidence="1" id="KW-0472">Membrane</keyword>
<keyword evidence="1" id="KW-0812">Transmembrane</keyword>
<feature type="signal peptide" evidence="2">
    <location>
        <begin position="1"/>
        <end position="20"/>
    </location>
</feature>
<dbReference type="VEuPathDB" id="AmoebaDB:NAEGRDRAFT_69372"/>
<dbReference type="InParanoid" id="D2VKF2"/>
<keyword evidence="4" id="KW-1185">Reference proteome</keyword>
<dbReference type="GeneID" id="8852022"/>
<dbReference type="EMBL" id="GG738878">
    <property type="protein sequence ID" value="EFC42677.1"/>
    <property type="molecule type" value="Genomic_DNA"/>
</dbReference>
<name>D2VKF2_NAEGR</name>
<feature type="chain" id="PRO_5003038685" evidence="2">
    <location>
        <begin position="21"/>
        <end position="207"/>
    </location>
</feature>
<accession>D2VKF2</accession>
<keyword evidence="1" id="KW-1133">Transmembrane helix</keyword>
<gene>
    <name evidence="3" type="ORF">NAEGRDRAFT_69372</name>
</gene>
<evidence type="ECO:0000313" key="3">
    <source>
        <dbReference type="EMBL" id="EFC42677.1"/>
    </source>
</evidence>
<reference evidence="3 4" key="1">
    <citation type="journal article" date="2010" name="Cell">
        <title>The genome of Naegleria gruberi illuminates early eukaryotic versatility.</title>
        <authorList>
            <person name="Fritz-Laylin L.K."/>
            <person name="Prochnik S.E."/>
            <person name="Ginger M.L."/>
            <person name="Dacks J.B."/>
            <person name="Carpenter M.L."/>
            <person name="Field M.C."/>
            <person name="Kuo A."/>
            <person name="Paredez A."/>
            <person name="Chapman J."/>
            <person name="Pham J."/>
            <person name="Shu S."/>
            <person name="Neupane R."/>
            <person name="Cipriano M."/>
            <person name="Mancuso J."/>
            <person name="Tu H."/>
            <person name="Salamov A."/>
            <person name="Lindquist E."/>
            <person name="Shapiro H."/>
            <person name="Lucas S."/>
            <person name="Grigoriev I.V."/>
            <person name="Cande W.Z."/>
            <person name="Fulton C."/>
            <person name="Rokhsar D.S."/>
            <person name="Dawson S.C."/>
        </authorList>
    </citation>
    <scope>NUCLEOTIDE SEQUENCE [LARGE SCALE GENOMIC DNA]</scope>
    <source>
        <strain evidence="3 4">NEG-M</strain>
    </source>
</reference>
<feature type="transmembrane region" description="Helical" evidence="1">
    <location>
        <begin position="181"/>
        <end position="202"/>
    </location>
</feature>
<dbReference type="Proteomes" id="UP000006671">
    <property type="component" value="Unassembled WGS sequence"/>
</dbReference>
<dbReference type="OrthoDB" id="10389884at2759"/>
<dbReference type="OMA" id="YGGVLYH"/>
<evidence type="ECO:0000256" key="2">
    <source>
        <dbReference type="SAM" id="SignalP"/>
    </source>
</evidence>
<protein>
    <submittedName>
        <fullName evidence="3">Predicted protein</fullName>
    </submittedName>
</protein>
<evidence type="ECO:0000313" key="4">
    <source>
        <dbReference type="Proteomes" id="UP000006671"/>
    </source>
</evidence>
<proteinExistence type="predicted"/>
<sequence>MTRFILLLLALIASIALINAQATSLTLSPSGSQLNACQTNLTLTINPTIAIAPNYTLISRSYVWIVNVSNISTPLPNSINSASIVVNLRTLLTLTQYTFGVQIIDFLRSNTTNSTISQFAWAPNAIGITNGTLTSGTPQLPICSTSSNPGNNNPGNSNNGTIGVGASIKNDASSPIVYGGVLYHVSSSVAVLVMIGFLMMLIDSIFY</sequence>
<evidence type="ECO:0000256" key="1">
    <source>
        <dbReference type="SAM" id="Phobius"/>
    </source>
</evidence>
<dbReference type="AlphaFoldDB" id="D2VKF2"/>